<protein>
    <submittedName>
        <fullName evidence="1">Uncharacterized protein</fullName>
    </submittedName>
</protein>
<reference evidence="1 2" key="1">
    <citation type="submission" date="2021-06" db="EMBL/GenBank/DDBJ databases">
        <title>Caerostris extrusa draft genome.</title>
        <authorList>
            <person name="Kono N."/>
            <person name="Arakawa K."/>
        </authorList>
    </citation>
    <scope>NUCLEOTIDE SEQUENCE [LARGE SCALE GENOMIC DNA]</scope>
</reference>
<sequence>MYPYQRKSPRNLNLKTGTSQTQITWKISRSLNVEDSDKSILKLEFPKPIENKEISRTVHNNSWHLCEDGEEIDDRVYLTAGVHLPFSDTCSSVEEPTFSDDSHPLSLVTDKSQMSSRGDEIVKIGNEKSQSKNQHAMCLKTVIFLCGYCATDIHLVLQVKTPSPFSFAKGLHFAGREIEKI</sequence>
<dbReference type="Proteomes" id="UP001054945">
    <property type="component" value="Unassembled WGS sequence"/>
</dbReference>
<evidence type="ECO:0000313" key="2">
    <source>
        <dbReference type="Proteomes" id="UP001054945"/>
    </source>
</evidence>
<accession>A0AAV4V9H5</accession>
<dbReference type="EMBL" id="BPLR01014176">
    <property type="protein sequence ID" value="GIY66937.1"/>
    <property type="molecule type" value="Genomic_DNA"/>
</dbReference>
<proteinExistence type="predicted"/>
<evidence type="ECO:0000313" key="1">
    <source>
        <dbReference type="EMBL" id="GIY66937.1"/>
    </source>
</evidence>
<dbReference type="AlphaFoldDB" id="A0AAV4V9H5"/>
<keyword evidence="2" id="KW-1185">Reference proteome</keyword>
<gene>
    <name evidence="1" type="ORF">CEXT_448781</name>
</gene>
<comment type="caution">
    <text evidence="1">The sequence shown here is derived from an EMBL/GenBank/DDBJ whole genome shotgun (WGS) entry which is preliminary data.</text>
</comment>
<name>A0AAV4V9H5_CAEEX</name>
<organism evidence="1 2">
    <name type="scientific">Caerostris extrusa</name>
    <name type="common">Bark spider</name>
    <name type="synonym">Caerostris bankana</name>
    <dbReference type="NCBI Taxonomy" id="172846"/>
    <lineage>
        <taxon>Eukaryota</taxon>
        <taxon>Metazoa</taxon>
        <taxon>Ecdysozoa</taxon>
        <taxon>Arthropoda</taxon>
        <taxon>Chelicerata</taxon>
        <taxon>Arachnida</taxon>
        <taxon>Araneae</taxon>
        <taxon>Araneomorphae</taxon>
        <taxon>Entelegynae</taxon>
        <taxon>Araneoidea</taxon>
        <taxon>Araneidae</taxon>
        <taxon>Caerostris</taxon>
    </lineage>
</organism>